<organism evidence="2 3">
    <name type="scientific">Allopseudospirillum japonicum</name>
    <dbReference type="NCBI Taxonomy" id="64971"/>
    <lineage>
        <taxon>Bacteria</taxon>
        <taxon>Pseudomonadati</taxon>
        <taxon>Pseudomonadota</taxon>
        <taxon>Gammaproteobacteria</taxon>
        <taxon>Oceanospirillales</taxon>
        <taxon>Oceanospirillaceae</taxon>
        <taxon>Allopseudospirillum</taxon>
    </lineage>
</organism>
<proteinExistence type="predicted"/>
<dbReference type="AlphaFoldDB" id="A0A1H6RKY1"/>
<gene>
    <name evidence="2" type="ORF">SAMN05421831_104119</name>
</gene>
<keyword evidence="1" id="KW-1133">Transmembrane helix</keyword>
<feature type="transmembrane region" description="Helical" evidence="1">
    <location>
        <begin position="45"/>
        <end position="66"/>
    </location>
</feature>
<evidence type="ECO:0000313" key="2">
    <source>
        <dbReference type="EMBL" id="SEI56468.1"/>
    </source>
</evidence>
<dbReference type="OrthoDB" id="6119666at2"/>
<evidence type="ECO:0000313" key="3">
    <source>
        <dbReference type="Proteomes" id="UP000242999"/>
    </source>
</evidence>
<dbReference type="RefSeq" id="WP_093308992.1">
    <property type="nucleotide sequence ID" value="NZ_FNYH01000004.1"/>
</dbReference>
<dbReference type="EMBL" id="FNYH01000004">
    <property type="protein sequence ID" value="SEI56468.1"/>
    <property type="molecule type" value="Genomic_DNA"/>
</dbReference>
<evidence type="ECO:0000256" key="1">
    <source>
        <dbReference type="SAM" id="Phobius"/>
    </source>
</evidence>
<dbReference type="Proteomes" id="UP000242999">
    <property type="component" value="Unassembled WGS sequence"/>
</dbReference>
<keyword evidence="3" id="KW-1185">Reference proteome</keyword>
<feature type="transmembrane region" description="Helical" evidence="1">
    <location>
        <begin position="6"/>
        <end position="33"/>
    </location>
</feature>
<protein>
    <submittedName>
        <fullName evidence="2">Uncharacterized protein</fullName>
    </submittedName>
</protein>
<accession>A0A1H6RKY1</accession>
<sequence>MTFAGVITIILYALAPYWWLLVLLLLALIGAQVLGRHHQGTRPRFLYPLCVAIGLLTALVAPWITGSSLNYVQTSTDILTLLAVMLGSGFYAFLLLNPLLRISDTSH</sequence>
<reference evidence="3" key="1">
    <citation type="submission" date="2016-10" db="EMBL/GenBank/DDBJ databases">
        <authorList>
            <person name="Varghese N."/>
            <person name="Submissions S."/>
        </authorList>
    </citation>
    <scope>NUCLEOTIDE SEQUENCE [LARGE SCALE GENOMIC DNA]</scope>
    <source>
        <strain evidence="3">DSM 7165</strain>
    </source>
</reference>
<dbReference type="STRING" id="64971.SAMN05421831_104119"/>
<keyword evidence="1" id="KW-0472">Membrane</keyword>
<feature type="transmembrane region" description="Helical" evidence="1">
    <location>
        <begin position="78"/>
        <end position="100"/>
    </location>
</feature>
<name>A0A1H6RKY1_9GAMM</name>
<keyword evidence="1" id="KW-0812">Transmembrane</keyword>